<sequence length="66" mass="7486">MKAIKSTTCRDNSSPALDLREFDPNECVFYRSRPIAPSFPGLTGGRLLIATKSKNCRGLNREHRKY</sequence>
<accession>F2B1X5</accession>
<evidence type="ECO:0000313" key="2">
    <source>
        <dbReference type="Proteomes" id="UP000006222"/>
    </source>
</evidence>
<dbReference type="Proteomes" id="UP000006222">
    <property type="component" value="Unassembled WGS sequence"/>
</dbReference>
<name>F2B1X5_RHOBT</name>
<dbReference type="EMBL" id="AFAR01000315">
    <property type="protein sequence ID" value="EGF24067.1"/>
    <property type="molecule type" value="Genomic_DNA"/>
</dbReference>
<proteinExistence type="predicted"/>
<evidence type="ECO:0000313" key="1">
    <source>
        <dbReference type="EMBL" id="EGF24067.1"/>
    </source>
</evidence>
<organism evidence="1 2">
    <name type="scientific">Rhodopirellula baltica WH47</name>
    <dbReference type="NCBI Taxonomy" id="991778"/>
    <lineage>
        <taxon>Bacteria</taxon>
        <taxon>Pseudomonadati</taxon>
        <taxon>Planctomycetota</taxon>
        <taxon>Planctomycetia</taxon>
        <taxon>Pirellulales</taxon>
        <taxon>Pirellulaceae</taxon>
        <taxon>Rhodopirellula</taxon>
    </lineage>
</organism>
<comment type="caution">
    <text evidence="1">The sequence shown here is derived from an EMBL/GenBank/DDBJ whole genome shotgun (WGS) entry which is preliminary data.</text>
</comment>
<dbReference type="AlphaFoldDB" id="F2B1X5"/>
<dbReference type="PATRIC" id="fig|991778.3.peg.6334"/>
<protein>
    <submittedName>
        <fullName evidence="1">Uncharacterized protein</fullName>
    </submittedName>
</protein>
<reference evidence="1 2" key="1">
    <citation type="journal article" date="2013" name="Mar. Genomics">
        <title>Expression of sulfatases in Rhodopirellula baltica and the diversity of sulfatases in the genus Rhodopirellula.</title>
        <authorList>
            <person name="Wegner C.E."/>
            <person name="Richter-Heitmann T."/>
            <person name="Klindworth A."/>
            <person name="Klockow C."/>
            <person name="Richter M."/>
            <person name="Achstetter T."/>
            <person name="Glockner F.O."/>
            <person name="Harder J."/>
        </authorList>
    </citation>
    <scope>NUCLEOTIDE SEQUENCE [LARGE SCALE GENOMIC DNA]</scope>
    <source>
        <strain evidence="1 2">WH47</strain>
    </source>
</reference>
<gene>
    <name evidence="1" type="ORF">RBWH47_00138</name>
</gene>